<dbReference type="EC" id="3.1.26.4" evidence="5"/>
<proteinExistence type="inferred from homology"/>
<evidence type="ECO:0000256" key="6">
    <source>
        <dbReference type="ARBA" id="ARBA00017721"/>
    </source>
</evidence>
<reference evidence="13" key="1">
    <citation type="journal article" date="2020" name="Nature">
        <title>Giant virus diversity and host interactions through global metagenomics.</title>
        <authorList>
            <person name="Schulz F."/>
            <person name="Roux S."/>
            <person name="Paez-Espino D."/>
            <person name="Jungbluth S."/>
            <person name="Walsh D.A."/>
            <person name="Denef V.J."/>
            <person name="McMahon K.D."/>
            <person name="Konstantinidis K.T."/>
            <person name="Eloe-Fadrosh E.A."/>
            <person name="Kyrpides N.C."/>
            <person name="Woyke T."/>
        </authorList>
    </citation>
    <scope>NUCLEOTIDE SEQUENCE</scope>
    <source>
        <strain evidence="13">GVMAG-M-3300001351-8</strain>
    </source>
</reference>
<dbReference type="FunFam" id="3.40.970.10:FF:000002">
    <property type="entry name" value="Ribonuclease H"/>
    <property type="match status" value="1"/>
</dbReference>
<dbReference type="InterPro" id="IPR002156">
    <property type="entry name" value="RNaseH_domain"/>
</dbReference>
<evidence type="ECO:0000256" key="9">
    <source>
        <dbReference type="ARBA" id="ARBA00022759"/>
    </source>
</evidence>
<evidence type="ECO:0000256" key="4">
    <source>
        <dbReference type="ARBA" id="ARBA00005300"/>
    </source>
</evidence>
<evidence type="ECO:0000313" key="13">
    <source>
        <dbReference type="EMBL" id="QHT29090.1"/>
    </source>
</evidence>
<dbReference type="PANTHER" id="PTHR10642:SF26">
    <property type="entry name" value="RIBONUCLEASE H1"/>
    <property type="match status" value="1"/>
</dbReference>
<dbReference type="Gene3D" id="3.30.420.10">
    <property type="entry name" value="Ribonuclease H-like superfamily/Ribonuclease H"/>
    <property type="match status" value="1"/>
</dbReference>
<protein>
    <recommendedName>
        <fullName evidence="6">Ribonuclease H</fullName>
        <ecNumber evidence="5">3.1.26.4</ecNumber>
    </recommendedName>
</protein>
<accession>A0A6C0EL83</accession>
<evidence type="ECO:0000256" key="1">
    <source>
        <dbReference type="ARBA" id="ARBA00000077"/>
    </source>
</evidence>
<evidence type="ECO:0000256" key="10">
    <source>
        <dbReference type="ARBA" id="ARBA00022801"/>
    </source>
</evidence>
<dbReference type="SUPFAM" id="SSF55658">
    <property type="entry name" value="L9 N-domain-like"/>
    <property type="match status" value="1"/>
</dbReference>
<evidence type="ECO:0000256" key="3">
    <source>
        <dbReference type="ARBA" id="ARBA00004065"/>
    </source>
</evidence>
<dbReference type="InterPro" id="IPR036397">
    <property type="entry name" value="RNaseH_sf"/>
</dbReference>
<evidence type="ECO:0000256" key="5">
    <source>
        <dbReference type="ARBA" id="ARBA00012180"/>
    </source>
</evidence>
<dbReference type="PROSITE" id="PS50879">
    <property type="entry name" value="RNASE_H_1"/>
    <property type="match status" value="1"/>
</dbReference>
<comment type="cofactor">
    <cofactor evidence="2">
        <name>Mg(2+)</name>
        <dbReference type="ChEBI" id="CHEBI:18420"/>
    </cofactor>
</comment>
<keyword evidence="9" id="KW-0255">Endonuclease</keyword>
<keyword evidence="7" id="KW-0540">Nuclease</keyword>
<name>A0A6C0EL83_9ZZZZ</name>
<dbReference type="GO" id="GO:0004523">
    <property type="term" value="F:RNA-DNA hybrid ribonuclease activity"/>
    <property type="evidence" value="ECO:0007669"/>
    <property type="project" value="UniProtKB-EC"/>
</dbReference>
<dbReference type="GO" id="GO:0043137">
    <property type="term" value="P:DNA replication, removal of RNA primer"/>
    <property type="evidence" value="ECO:0007669"/>
    <property type="project" value="TreeGrafter"/>
</dbReference>
<sequence>MYSVYKGYKPGIYNSWDECKKQINGYSGAKFKKFDNILDAKEFLKHGETNVSHIDKYIKNEQGENPPSNNGICVYTDGGCYGNGNIISYGGYGIYFGDNDSRNVSKLIKGSCTNNICELNAILEVLDILKSEMDKNIEIHIYSDSEYSIKAFTTSGDKYHRKLWNPKPSNMELIKKGYYLIKSKRNTIHFHHVYSHTNINDIHSLSNEKADKLATLGLKQSIDISVNLGLNKFKNGKYKNKTLIEVAECDKSYLSWYLSNKPYKKEYIFHYIIDKFIN</sequence>
<dbReference type="EMBL" id="MN738868">
    <property type="protein sequence ID" value="QHT29090.1"/>
    <property type="molecule type" value="Genomic_DNA"/>
</dbReference>
<evidence type="ECO:0000256" key="8">
    <source>
        <dbReference type="ARBA" id="ARBA00022723"/>
    </source>
</evidence>
<dbReference type="AlphaFoldDB" id="A0A6C0EL83"/>
<dbReference type="GO" id="GO:0046872">
    <property type="term" value="F:metal ion binding"/>
    <property type="evidence" value="ECO:0007669"/>
    <property type="project" value="UniProtKB-KW"/>
</dbReference>
<keyword evidence="8" id="KW-0479">Metal-binding</keyword>
<comment type="function">
    <text evidence="3">Endonuclease that specifically degrades the RNA of RNA-DNA hybrids.</text>
</comment>
<dbReference type="Gene3D" id="3.40.970.10">
    <property type="entry name" value="Ribonuclease H1, N-terminal domain"/>
    <property type="match status" value="1"/>
</dbReference>
<dbReference type="Pfam" id="PF00075">
    <property type="entry name" value="RNase_H"/>
    <property type="match status" value="1"/>
</dbReference>
<dbReference type="SUPFAM" id="SSF53098">
    <property type="entry name" value="Ribonuclease H-like"/>
    <property type="match status" value="1"/>
</dbReference>
<dbReference type="InterPro" id="IPR011320">
    <property type="entry name" value="RNase_H1_N"/>
</dbReference>
<comment type="catalytic activity">
    <reaction evidence="1">
        <text>Endonucleolytic cleavage to 5'-phosphomonoester.</text>
        <dbReference type="EC" id="3.1.26.4"/>
    </reaction>
</comment>
<evidence type="ECO:0000256" key="11">
    <source>
        <dbReference type="ARBA" id="ARBA00022842"/>
    </source>
</evidence>
<dbReference type="InterPro" id="IPR050092">
    <property type="entry name" value="RNase_H"/>
</dbReference>
<feature type="domain" description="RNase H type-1" evidence="12">
    <location>
        <begin position="68"/>
        <end position="219"/>
    </location>
</feature>
<dbReference type="InterPro" id="IPR009027">
    <property type="entry name" value="Ribosomal_bL9/RNase_H1_N"/>
</dbReference>
<dbReference type="PANTHER" id="PTHR10642">
    <property type="entry name" value="RIBONUCLEASE H1"/>
    <property type="match status" value="1"/>
</dbReference>
<dbReference type="CDD" id="cd09280">
    <property type="entry name" value="RNase_HI_eukaryote_like"/>
    <property type="match status" value="1"/>
</dbReference>
<evidence type="ECO:0000256" key="7">
    <source>
        <dbReference type="ARBA" id="ARBA00022722"/>
    </source>
</evidence>
<dbReference type="InterPro" id="IPR046768">
    <property type="entry name" value="ExoX-like_C"/>
</dbReference>
<evidence type="ECO:0000256" key="2">
    <source>
        <dbReference type="ARBA" id="ARBA00001946"/>
    </source>
</evidence>
<dbReference type="Pfam" id="PF01693">
    <property type="entry name" value="Cauli_VI"/>
    <property type="match status" value="1"/>
</dbReference>
<keyword evidence="11" id="KW-0460">Magnesium</keyword>
<dbReference type="InterPro" id="IPR012337">
    <property type="entry name" value="RNaseH-like_sf"/>
</dbReference>
<keyword evidence="10" id="KW-0378">Hydrolase</keyword>
<dbReference type="InterPro" id="IPR037056">
    <property type="entry name" value="RNase_H1_N_sf"/>
</dbReference>
<comment type="similarity">
    <text evidence="4">Belongs to the RNase H family.</text>
</comment>
<dbReference type="GO" id="GO:0003676">
    <property type="term" value="F:nucleic acid binding"/>
    <property type="evidence" value="ECO:0007669"/>
    <property type="project" value="InterPro"/>
</dbReference>
<organism evidence="13">
    <name type="scientific">viral metagenome</name>
    <dbReference type="NCBI Taxonomy" id="1070528"/>
    <lineage>
        <taxon>unclassified sequences</taxon>
        <taxon>metagenomes</taxon>
        <taxon>organismal metagenomes</taxon>
    </lineage>
</organism>
<dbReference type="Pfam" id="PF20600">
    <property type="entry name" value="ExoX-like_C"/>
    <property type="match status" value="1"/>
</dbReference>
<evidence type="ECO:0000259" key="12">
    <source>
        <dbReference type="PROSITE" id="PS50879"/>
    </source>
</evidence>